<evidence type="ECO:0000313" key="1">
    <source>
        <dbReference type="EMBL" id="OBX46307.1"/>
    </source>
</evidence>
<gene>
    <name evidence="1" type="ORF">A9Z62_03485</name>
</gene>
<dbReference type="SUPFAM" id="SSF53850">
    <property type="entry name" value="Periplasmic binding protein-like II"/>
    <property type="match status" value="1"/>
</dbReference>
<proteinExistence type="predicted"/>
<reference evidence="1 2" key="1">
    <citation type="submission" date="2016-06" db="EMBL/GenBank/DDBJ databases">
        <title>Draft genome of Haemophilus haemolyticus CCUG 24149.</title>
        <authorList>
            <person name="Engstrom-Jakobsson H."/>
            <person name="Salva-Serra F."/>
            <person name="Thorell K."/>
            <person name="Gonzales-Siles L."/>
            <person name="Karlsson R."/>
            <person name="Boulund F."/>
            <person name="Engstrand L."/>
            <person name="Kristiansson E."/>
            <person name="Moore E."/>
        </authorList>
    </citation>
    <scope>NUCLEOTIDE SEQUENCE [LARGE SCALE GENOMIC DNA]</scope>
    <source>
        <strain evidence="1 2">CCUG 24149</strain>
    </source>
</reference>
<dbReference type="AlphaFoldDB" id="A0A1B8PEA4"/>
<name>A0A1B8PEA4_HAEHA</name>
<dbReference type="EMBL" id="LZDL01000027">
    <property type="protein sequence ID" value="OBX46307.1"/>
    <property type="molecule type" value="Genomic_DNA"/>
</dbReference>
<organism evidence="1 2">
    <name type="scientific">Haemophilus haemolyticus</name>
    <dbReference type="NCBI Taxonomy" id="726"/>
    <lineage>
        <taxon>Bacteria</taxon>
        <taxon>Pseudomonadati</taxon>
        <taxon>Pseudomonadota</taxon>
        <taxon>Gammaproteobacteria</taxon>
        <taxon>Pasteurellales</taxon>
        <taxon>Pasteurellaceae</taxon>
        <taxon>Haemophilus</taxon>
    </lineage>
</organism>
<comment type="caution">
    <text evidence="1">The sequence shown here is derived from an EMBL/GenBank/DDBJ whole genome shotgun (WGS) entry which is preliminary data.</text>
</comment>
<dbReference type="Gene3D" id="3.40.190.10">
    <property type="entry name" value="Periplasmic binding protein-like II"/>
    <property type="match status" value="1"/>
</dbReference>
<sequence>MFGGIQEELAALGDLRGKVLGRLRINTPENPAYYLIYPKIRSFLAQFPEVDVEILINNSWSDIVAQGFDFSVRPLGDVAATLRRGRRTRLRRTGGNLPQPTRRLSANGVVLPAQPPQNAGRDLCKKAFPSTAETPNTGFRLFPSPNTS</sequence>
<dbReference type="Proteomes" id="UP000092611">
    <property type="component" value="Unassembled WGS sequence"/>
</dbReference>
<accession>A0A1B8PEA4</accession>
<evidence type="ECO:0000313" key="2">
    <source>
        <dbReference type="Proteomes" id="UP000092611"/>
    </source>
</evidence>
<protein>
    <submittedName>
        <fullName evidence="1">Uncharacterized protein</fullName>
    </submittedName>
</protein>